<sequence length="619" mass="70842">MSIFKRPKISREKLPIQLYFVLISLMGCLTFLLVHKGEFIHYSPSQWVWVYAMLGAALILNYFTFQLPPEGNLQSMDSSVYLACIFIYGAPFALSVILFNTLAIALYDRKVPFWKHFVNFSIYTLMIVGSSLIFKIAGGQTGPILNNQFGAYLAALLVYFIINVFLIGFYYYLLYRGSLYDVLKSFIKDTLLVYLSTLIMSLVLSVLIVHNAVFGLTLFIGLSIMLSYSFKQLFTMYTQLQEKAIKDQRTGLYNHSYFENLLDNEIKKAKTTESPLSLAMIDIDDFKKYNDQFGHLKGDMLLGFLGQYLKVEAEAAGVIASRFGGEEFTILMPGYDDNQARSFMNRLRKKLNDTYFEGVEIFPSGCLSFSAGVAAYRIDIHDKSQLVELADQALYYAKKQGKNNVHVYGSGAEKESEIDFAEDVRDIEQQLKLFLYKDVDTFKHSKRVFRYAMDMSEVLGLDSAEQRNFVLGALIHDIGKLEIPWAILNKKDKLTASEWETVKRHVSWGKRIAETNEKFKELVPYIELHHERFDGGGYPHGFKGSQIPKLCRMLTIIDSFDAMTTERPYQQTKTFEEGIEELLHCSGTQFDPELVELFIRYLRLKAEAQQQPAASLETS</sequence>
<keyword evidence="4" id="KW-0378">Hydrolase</keyword>
<dbReference type="SUPFAM" id="SSF109604">
    <property type="entry name" value="HD-domain/PDEase-like"/>
    <property type="match status" value="1"/>
</dbReference>
<dbReference type="SUPFAM" id="SSF55073">
    <property type="entry name" value="Nucleotide cyclase"/>
    <property type="match status" value="1"/>
</dbReference>
<dbReference type="Gene3D" id="1.10.3210.10">
    <property type="entry name" value="Hypothetical protein af1432"/>
    <property type="match status" value="1"/>
</dbReference>
<evidence type="ECO:0000259" key="3">
    <source>
        <dbReference type="PROSITE" id="PS51832"/>
    </source>
</evidence>
<dbReference type="EMBL" id="LIUT01000006">
    <property type="protein sequence ID" value="KOR76800.1"/>
    <property type="molecule type" value="Genomic_DNA"/>
</dbReference>
<keyword evidence="1" id="KW-0812">Transmembrane</keyword>
<gene>
    <name evidence="4" type="ORF">AM231_22975</name>
</gene>
<dbReference type="PANTHER" id="PTHR43155">
    <property type="entry name" value="CYCLIC DI-GMP PHOSPHODIESTERASE PA4108-RELATED"/>
    <property type="match status" value="1"/>
</dbReference>
<dbReference type="PROSITE" id="PS51832">
    <property type="entry name" value="HD_GYP"/>
    <property type="match status" value="1"/>
</dbReference>
<dbReference type="PROSITE" id="PS51257">
    <property type="entry name" value="PROKAR_LIPOPROTEIN"/>
    <property type="match status" value="1"/>
</dbReference>
<dbReference type="CDD" id="cd00077">
    <property type="entry name" value="HDc"/>
    <property type="match status" value="1"/>
</dbReference>
<dbReference type="OrthoDB" id="9759601at2"/>
<dbReference type="InterPro" id="IPR043128">
    <property type="entry name" value="Rev_trsase/Diguanyl_cyclase"/>
</dbReference>
<reference evidence="5" key="1">
    <citation type="submission" date="2015-08" db="EMBL/GenBank/DDBJ databases">
        <title>Genome sequencing project for genomic taxonomy and phylogenomics of Bacillus-like bacteria.</title>
        <authorList>
            <person name="Liu B."/>
            <person name="Wang J."/>
            <person name="Zhu Y."/>
            <person name="Liu G."/>
            <person name="Chen Q."/>
            <person name="Chen Z."/>
            <person name="Lan J."/>
            <person name="Che J."/>
            <person name="Ge C."/>
            <person name="Shi H."/>
            <person name="Pan Z."/>
            <person name="Liu X."/>
        </authorList>
    </citation>
    <scope>NUCLEOTIDE SEQUENCE [LARGE SCALE GENOMIC DNA]</scope>
    <source>
        <strain evidence="5">FJAT-22460</strain>
    </source>
</reference>
<feature type="transmembrane region" description="Helical" evidence="1">
    <location>
        <begin position="117"/>
        <end position="137"/>
    </location>
</feature>
<protein>
    <submittedName>
        <fullName evidence="4">HD family phosphohydrolase</fullName>
    </submittedName>
</protein>
<dbReference type="FunFam" id="3.30.70.270:FF:000001">
    <property type="entry name" value="Diguanylate cyclase domain protein"/>
    <property type="match status" value="1"/>
</dbReference>
<dbReference type="PROSITE" id="PS50887">
    <property type="entry name" value="GGDEF"/>
    <property type="match status" value="1"/>
</dbReference>
<evidence type="ECO:0000256" key="1">
    <source>
        <dbReference type="SAM" id="Phobius"/>
    </source>
</evidence>
<dbReference type="SMART" id="SM00267">
    <property type="entry name" value="GGDEF"/>
    <property type="match status" value="1"/>
</dbReference>
<dbReference type="InterPro" id="IPR000160">
    <property type="entry name" value="GGDEF_dom"/>
</dbReference>
<organism evidence="4 5">
    <name type="scientific">Paenibacillus solani</name>
    <dbReference type="NCBI Taxonomy" id="1705565"/>
    <lineage>
        <taxon>Bacteria</taxon>
        <taxon>Bacillati</taxon>
        <taxon>Bacillota</taxon>
        <taxon>Bacilli</taxon>
        <taxon>Bacillales</taxon>
        <taxon>Paenibacillaceae</taxon>
        <taxon>Paenibacillus</taxon>
    </lineage>
</organism>
<feature type="transmembrane region" description="Helical" evidence="1">
    <location>
        <begin position="47"/>
        <end position="65"/>
    </location>
</feature>
<dbReference type="Pfam" id="PF00990">
    <property type="entry name" value="GGDEF"/>
    <property type="match status" value="1"/>
</dbReference>
<comment type="caution">
    <text evidence="4">The sequence shown here is derived from an EMBL/GenBank/DDBJ whole genome shotgun (WGS) entry which is preliminary data.</text>
</comment>
<dbReference type="Proteomes" id="UP000036932">
    <property type="component" value="Unassembled WGS sequence"/>
</dbReference>
<evidence type="ECO:0000313" key="4">
    <source>
        <dbReference type="EMBL" id="KOR76800.1"/>
    </source>
</evidence>
<dbReference type="SMART" id="SM00471">
    <property type="entry name" value="HDc"/>
    <property type="match status" value="1"/>
</dbReference>
<feature type="transmembrane region" description="Helical" evidence="1">
    <location>
        <begin position="80"/>
        <end position="105"/>
    </location>
</feature>
<dbReference type="GO" id="GO:0016787">
    <property type="term" value="F:hydrolase activity"/>
    <property type="evidence" value="ECO:0007669"/>
    <property type="project" value="UniProtKB-KW"/>
</dbReference>
<keyword evidence="5" id="KW-1185">Reference proteome</keyword>
<evidence type="ECO:0000259" key="2">
    <source>
        <dbReference type="PROSITE" id="PS50887"/>
    </source>
</evidence>
<dbReference type="PANTHER" id="PTHR43155:SF2">
    <property type="entry name" value="CYCLIC DI-GMP PHOSPHODIESTERASE PA4108"/>
    <property type="match status" value="1"/>
</dbReference>
<dbReference type="CDD" id="cd01949">
    <property type="entry name" value="GGDEF"/>
    <property type="match status" value="1"/>
</dbReference>
<keyword evidence="1" id="KW-1133">Transmembrane helix</keyword>
<dbReference type="Pfam" id="PF13487">
    <property type="entry name" value="HD_5"/>
    <property type="match status" value="1"/>
</dbReference>
<dbReference type="InterPro" id="IPR029787">
    <property type="entry name" value="Nucleotide_cyclase"/>
</dbReference>
<proteinExistence type="predicted"/>
<feature type="transmembrane region" description="Helical" evidence="1">
    <location>
        <begin position="186"/>
        <end position="206"/>
    </location>
</feature>
<evidence type="ECO:0000313" key="5">
    <source>
        <dbReference type="Proteomes" id="UP000036932"/>
    </source>
</evidence>
<accession>A0A0M1N445</accession>
<feature type="transmembrane region" description="Helical" evidence="1">
    <location>
        <begin position="16"/>
        <end position="35"/>
    </location>
</feature>
<dbReference type="AlphaFoldDB" id="A0A0M1N445"/>
<dbReference type="PATRIC" id="fig|1705565.3.peg.733"/>
<feature type="domain" description="HD-GYP" evidence="3">
    <location>
        <begin position="419"/>
        <end position="614"/>
    </location>
</feature>
<dbReference type="Gene3D" id="3.30.70.270">
    <property type="match status" value="1"/>
</dbReference>
<dbReference type="InterPro" id="IPR037522">
    <property type="entry name" value="HD_GYP_dom"/>
</dbReference>
<keyword evidence="1" id="KW-0472">Membrane</keyword>
<feature type="transmembrane region" description="Helical" evidence="1">
    <location>
        <begin position="149"/>
        <end position="174"/>
    </location>
</feature>
<feature type="domain" description="GGDEF" evidence="2">
    <location>
        <begin position="274"/>
        <end position="410"/>
    </location>
</feature>
<name>A0A0M1N445_9BACL</name>
<dbReference type="NCBIfam" id="TIGR00254">
    <property type="entry name" value="GGDEF"/>
    <property type="match status" value="1"/>
</dbReference>
<dbReference type="RefSeq" id="WP_053490185.1">
    <property type="nucleotide sequence ID" value="NZ_LIUT01000006.1"/>
</dbReference>
<dbReference type="InterPro" id="IPR003607">
    <property type="entry name" value="HD/PDEase_dom"/>
</dbReference>